<dbReference type="OrthoDB" id="66829at2"/>
<dbReference type="GO" id="GO:0046677">
    <property type="term" value="P:response to antibiotic"/>
    <property type="evidence" value="ECO:0007669"/>
    <property type="project" value="UniProtKB-KW"/>
</dbReference>
<dbReference type="STRING" id="1605367.AFM12_16020"/>
<gene>
    <name evidence="5" type="ORF">AFM12_16020</name>
</gene>
<keyword evidence="3" id="KW-0046">Antibiotic resistance</keyword>
<dbReference type="Pfam" id="PF00903">
    <property type="entry name" value="Glyoxalase"/>
    <property type="match status" value="1"/>
</dbReference>
<evidence type="ECO:0000259" key="4">
    <source>
        <dbReference type="PROSITE" id="PS51819"/>
    </source>
</evidence>
<dbReference type="PROSITE" id="PS51819">
    <property type="entry name" value="VOC"/>
    <property type="match status" value="1"/>
</dbReference>
<feature type="domain" description="VOC" evidence="4">
    <location>
        <begin position="1"/>
        <end position="116"/>
    </location>
</feature>
<evidence type="ECO:0000256" key="1">
    <source>
        <dbReference type="ARBA" id="ARBA00011051"/>
    </source>
</evidence>
<comment type="caution">
    <text evidence="5">The sequence shown here is derived from an EMBL/GenBank/DDBJ whole genome shotgun (WGS) entry which is preliminary data.</text>
</comment>
<protein>
    <recommendedName>
        <fullName evidence="2">Bleomycin resistance protein</fullName>
    </recommendedName>
</protein>
<evidence type="ECO:0000313" key="5">
    <source>
        <dbReference type="EMBL" id="KPM47377.1"/>
    </source>
</evidence>
<proteinExistence type="inferred from homology"/>
<dbReference type="CDD" id="cd08349">
    <property type="entry name" value="BLMA_like"/>
    <property type="match status" value="1"/>
</dbReference>
<dbReference type="Gene3D" id="3.10.180.10">
    <property type="entry name" value="2,3-Dihydroxybiphenyl 1,2-Dioxygenase, domain 1"/>
    <property type="match status" value="1"/>
</dbReference>
<reference evidence="5 6" key="1">
    <citation type="submission" date="2015-07" db="EMBL/GenBank/DDBJ databases">
        <title>The draft genome sequence of Leadbetterella sp. JN14-9.</title>
        <authorList>
            <person name="Liu Y."/>
            <person name="Du J."/>
            <person name="Shao Z."/>
        </authorList>
    </citation>
    <scope>NUCLEOTIDE SEQUENCE [LARGE SCALE GENOMIC DNA]</scope>
    <source>
        <strain evidence="5 6">JN14-9</strain>
    </source>
</reference>
<dbReference type="InterPro" id="IPR029068">
    <property type="entry name" value="Glyas_Bleomycin-R_OHBP_Dase"/>
</dbReference>
<dbReference type="EMBL" id="LGTQ01000012">
    <property type="protein sequence ID" value="KPM47377.1"/>
    <property type="molecule type" value="Genomic_DNA"/>
</dbReference>
<dbReference type="InterPro" id="IPR037523">
    <property type="entry name" value="VOC_core"/>
</dbReference>
<organism evidence="5 6">
    <name type="scientific">Jiulongibacter sediminis</name>
    <dbReference type="NCBI Taxonomy" id="1605367"/>
    <lineage>
        <taxon>Bacteria</taxon>
        <taxon>Pseudomonadati</taxon>
        <taxon>Bacteroidota</taxon>
        <taxon>Cytophagia</taxon>
        <taxon>Cytophagales</taxon>
        <taxon>Leadbetterellaceae</taxon>
        <taxon>Jiulongibacter</taxon>
    </lineage>
</organism>
<comment type="similarity">
    <text evidence="1">Belongs to the bleomycin resistance protein family.</text>
</comment>
<dbReference type="Proteomes" id="UP000050454">
    <property type="component" value="Unassembled WGS sequence"/>
</dbReference>
<keyword evidence="6" id="KW-1185">Reference proteome</keyword>
<evidence type="ECO:0000256" key="3">
    <source>
        <dbReference type="ARBA" id="ARBA00023251"/>
    </source>
</evidence>
<dbReference type="InterPro" id="IPR004360">
    <property type="entry name" value="Glyas_Fos-R_dOase_dom"/>
</dbReference>
<evidence type="ECO:0000256" key="2">
    <source>
        <dbReference type="ARBA" id="ARBA00021572"/>
    </source>
</evidence>
<accession>A0A0P7BSF5</accession>
<dbReference type="SUPFAM" id="SSF54593">
    <property type="entry name" value="Glyoxalase/Bleomycin resistance protein/Dihydroxybiphenyl dioxygenase"/>
    <property type="match status" value="1"/>
</dbReference>
<name>A0A0P7BSF5_9BACT</name>
<sequence length="117" mass="13526">MISSVVPKIPFIEKEETLNYYSEGLGFELLSDWGDYLIMKKEGAELHFFHFPKLKPRKSDFMIYLRVSEGIEEFYQNVQEKGVKIHPNGPLEAKPWNQKEFSLIDPAGTLLTFGQAI</sequence>
<evidence type="ECO:0000313" key="6">
    <source>
        <dbReference type="Proteomes" id="UP000050454"/>
    </source>
</evidence>
<dbReference type="RefSeq" id="WP_055150378.1">
    <property type="nucleotide sequence ID" value="NZ_JXSZ01000012.1"/>
</dbReference>
<dbReference type="AlphaFoldDB" id="A0A0P7BSF5"/>
<dbReference type="InterPro" id="IPR000335">
    <property type="entry name" value="Bleomycin-R"/>
</dbReference>